<dbReference type="SUPFAM" id="SSF55083">
    <property type="entry name" value="6-hydroxymethyl-7,8-dihydropterin pyrophosphokinase, HPPK"/>
    <property type="match status" value="1"/>
</dbReference>
<accession>A0ABV7CAX2</accession>
<evidence type="ECO:0000256" key="1">
    <source>
        <dbReference type="ARBA" id="ARBA00005051"/>
    </source>
</evidence>
<gene>
    <name evidence="9" type="primary">folK</name>
    <name evidence="9" type="ORF">ACFODT_13115</name>
</gene>
<protein>
    <recommendedName>
        <fullName evidence="2">2-amino-4-hydroxy-6-hydroxymethyldihydropteridine diphosphokinase</fullName>
        <ecNumber evidence="2">2.7.6.3</ecNumber>
    </recommendedName>
</protein>
<evidence type="ECO:0000313" key="9">
    <source>
        <dbReference type="EMBL" id="MFC3024763.1"/>
    </source>
</evidence>
<evidence type="ECO:0000256" key="4">
    <source>
        <dbReference type="ARBA" id="ARBA00022741"/>
    </source>
</evidence>
<dbReference type="EMBL" id="JBHRSE010000087">
    <property type="protein sequence ID" value="MFC3024763.1"/>
    <property type="molecule type" value="Genomic_DNA"/>
</dbReference>
<keyword evidence="10" id="KW-1185">Reference proteome</keyword>
<sequence length="166" mass="19111">MITTYVGIGSNIDRYTHVEAAIQELSQLGTELNISTIYESLPIGFDGRPFFNLVAEFRTSLSLAELARQLRDIELRWGRSEQAQKNEDRTLDLDIVLYGDVCSTQKPELPRSDIYRFPFVIQPLFELCPELILPGDGRSIRQIWLQSDHLHLITPVETWFNITTIE</sequence>
<dbReference type="PANTHER" id="PTHR43071:SF2">
    <property type="entry name" value="2-AMINO-4-HYDROXY-6-HYDROXYMETHYLDIHYDROPTERIDINE PYROPHOSPHOKINASE"/>
    <property type="match status" value="1"/>
</dbReference>
<evidence type="ECO:0000256" key="2">
    <source>
        <dbReference type="ARBA" id="ARBA00013253"/>
    </source>
</evidence>
<evidence type="ECO:0000313" key="10">
    <source>
        <dbReference type="Proteomes" id="UP001595384"/>
    </source>
</evidence>
<feature type="domain" description="7,8-dihydro-6-hydroxymethylpterin-pyrophosphokinase" evidence="8">
    <location>
        <begin position="5"/>
        <end position="129"/>
    </location>
</feature>
<keyword evidence="5" id="KW-0418">Kinase</keyword>
<evidence type="ECO:0000256" key="7">
    <source>
        <dbReference type="ARBA" id="ARBA00022909"/>
    </source>
</evidence>
<dbReference type="InterPro" id="IPR000550">
    <property type="entry name" value="Hppk"/>
</dbReference>
<dbReference type="CDD" id="cd00483">
    <property type="entry name" value="HPPK"/>
    <property type="match status" value="1"/>
</dbReference>
<organism evidence="9 10">
    <name type="scientific">Vibrio zhugei</name>
    <dbReference type="NCBI Taxonomy" id="2479546"/>
    <lineage>
        <taxon>Bacteria</taxon>
        <taxon>Pseudomonadati</taxon>
        <taxon>Pseudomonadota</taxon>
        <taxon>Gammaproteobacteria</taxon>
        <taxon>Vibrionales</taxon>
        <taxon>Vibrionaceae</taxon>
        <taxon>Vibrio</taxon>
    </lineage>
</organism>
<dbReference type="Pfam" id="PF01288">
    <property type="entry name" value="HPPK"/>
    <property type="match status" value="1"/>
</dbReference>
<dbReference type="GO" id="GO:0003848">
    <property type="term" value="F:2-amino-4-hydroxy-6-hydroxymethyldihydropteridine diphosphokinase activity"/>
    <property type="evidence" value="ECO:0007669"/>
    <property type="project" value="UniProtKB-EC"/>
</dbReference>
<proteinExistence type="predicted"/>
<reference evidence="10" key="1">
    <citation type="journal article" date="2019" name="Int. J. Syst. Evol. Microbiol.">
        <title>The Global Catalogue of Microorganisms (GCM) 10K type strain sequencing project: providing services to taxonomists for standard genome sequencing and annotation.</title>
        <authorList>
            <consortium name="The Broad Institute Genomics Platform"/>
            <consortium name="The Broad Institute Genome Sequencing Center for Infectious Disease"/>
            <person name="Wu L."/>
            <person name="Ma J."/>
        </authorList>
    </citation>
    <scope>NUCLEOTIDE SEQUENCE [LARGE SCALE GENOMIC DNA]</scope>
    <source>
        <strain evidence="10">KCTC 62784</strain>
    </source>
</reference>
<dbReference type="PANTHER" id="PTHR43071">
    <property type="entry name" value="2-AMINO-4-HYDROXY-6-HYDROXYMETHYLDIHYDROPTERIDINE PYROPHOSPHOKINASE"/>
    <property type="match status" value="1"/>
</dbReference>
<comment type="pathway">
    <text evidence="1">Cofactor biosynthesis; tetrahydrofolate biosynthesis; 2-amino-4-hydroxy-6-hydroxymethyl-7,8-dihydropteridine diphosphate from 7,8-dihydroneopterin triphosphate: step 4/4.</text>
</comment>
<dbReference type="RefSeq" id="WP_123015379.1">
    <property type="nucleotide sequence ID" value="NZ_AP024911.1"/>
</dbReference>
<name>A0ABV7CAX2_9VIBR</name>
<dbReference type="Gene3D" id="3.30.70.560">
    <property type="entry name" value="7,8-Dihydro-6-hydroxymethylpterin-pyrophosphokinase HPPK"/>
    <property type="match status" value="1"/>
</dbReference>
<evidence type="ECO:0000256" key="6">
    <source>
        <dbReference type="ARBA" id="ARBA00022840"/>
    </source>
</evidence>
<dbReference type="Proteomes" id="UP001595384">
    <property type="component" value="Unassembled WGS sequence"/>
</dbReference>
<keyword evidence="7" id="KW-0289">Folate biosynthesis</keyword>
<dbReference type="InterPro" id="IPR035907">
    <property type="entry name" value="Hppk_sf"/>
</dbReference>
<dbReference type="EC" id="2.7.6.3" evidence="2"/>
<keyword evidence="3 9" id="KW-0808">Transferase</keyword>
<evidence type="ECO:0000259" key="8">
    <source>
        <dbReference type="Pfam" id="PF01288"/>
    </source>
</evidence>
<comment type="caution">
    <text evidence="9">The sequence shown here is derived from an EMBL/GenBank/DDBJ whole genome shotgun (WGS) entry which is preliminary data.</text>
</comment>
<keyword evidence="6" id="KW-0067">ATP-binding</keyword>
<evidence type="ECO:0000256" key="3">
    <source>
        <dbReference type="ARBA" id="ARBA00022679"/>
    </source>
</evidence>
<evidence type="ECO:0000256" key="5">
    <source>
        <dbReference type="ARBA" id="ARBA00022777"/>
    </source>
</evidence>
<keyword evidence="4" id="KW-0547">Nucleotide-binding</keyword>
<dbReference type="NCBIfam" id="TIGR01498">
    <property type="entry name" value="folK"/>
    <property type="match status" value="1"/>
</dbReference>